<comment type="caution">
    <text evidence="1">The sequence shown here is derived from an EMBL/GenBank/DDBJ whole genome shotgun (WGS) entry which is preliminary data.</text>
</comment>
<evidence type="ECO:0000313" key="1">
    <source>
        <dbReference type="EMBL" id="CAI2187139.1"/>
    </source>
</evidence>
<name>A0A9W4T027_9GLOM</name>
<dbReference type="EMBL" id="CAMKVN010004477">
    <property type="protein sequence ID" value="CAI2187139.1"/>
    <property type="molecule type" value="Genomic_DNA"/>
</dbReference>
<reference evidence="1" key="1">
    <citation type="submission" date="2022-08" db="EMBL/GenBank/DDBJ databases">
        <authorList>
            <person name="Kallberg Y."/>
            <person name="Tangrot J."/>
            <person name="Rosling A."/>
        </authorList>
    </citation>
    <scope>NUCLEOTIDE SEQUENCE</scope>
    <source>
        <strain evidence="1">Wild A</strain>
    </source>
</reference>
<gene>
    <name evidence="1" type="ORF">FWILDA_LOCUS12926</name>
</gene>
<sequence length="105" mass="12077">MVCKQTLADFALGLKIRNKVEIRQSTVFLDLDQNFLELIELIKLLLEPNVEQLLQEKNNAQENNNHTFKPIIRSCPQRARNKSEAKKLAAIYALNEIDDSITLVK</sequence>
<evidence type="ECO:0000313" key="2">
    <source>
        <dbReference type="Proteomes" id="UP001153678"/>
    </source>
</evidence>
<organism evidence="1 2">
    <name type="scientific">Funneliformis geosporum</name>
    <dbReference type="NCBI Taxonomy" id="1117311"/>
    <lineage>
        <taxon>Eukaryota</taxon>
        <taxon>Fungi</taxon>
        <taxon>Fungi incertae sedis</taxon>
        <taxon>Mucoromycota</taxon>
        <taxon>Glomeromycotina</taxon>
        <taxon>Glomeromycetes</taxon>
        <taxon>Glomerales</taxon>
        <taxon>Glomeraceae</taxon>
        <taxon>Funneliformis</taxon>
    </lineage>
</organism>
<proteinExistence type="predicted"/>
<keyword evidence="2" id="KW-1185">Reference proteome</keyword>
<protein>
    <submittedName>
        <fullName evidence="1">2109_t:CDS:1</fullName>
    </submittedName>
</protein>
<accession>A0A9W4T027</accession>
<dbReference type="AlphaFoldDB" id="A0A9W4T027"/>
<dbReference type="Proteomes" id="UP001153678">
    <property type="component" value="Unassembled WGS sequence"/>
</dbReference>